<dbReference type="InterPro" id="IPR050563">
    <property type="entry name" value="4-hydroxybenzoyl-CoA_TE"/>
</dbReference>
<dbReference type="PANTHER" id="PTHR31793:SF27">
    <property type="entry name" value="NOVEL THIOESTERASE SUPERFAMILY DOMAIN AND SAPOSIN A-TYPE DOMAIN CONTAINING PROTEIN (0610012H03RIK)"/>
    <property type="match status" value="1"/>
</dbReference>
<name>A0A4S8NIJ8_9ACTN</name>
<dbReference type="PANTHER" id="PTHR31793">
    <property type="entry name" value="4-HYDROXYBENZOYL-COA THIOESTERASE FAMILY MEMBER"/>
    <property type="match status" value="1"/>
</dbReference>
<accession>A0A4S8NIJ8</accession>
<dbReference type="InterPro" id="IPR029069">
    <property type="entry name" value="HotDog_dom_sf"/>
</dbReference>
<dbReference type="SUPFAM" id="SSF54637">
    <property type="entry name" value="Thioesterase/thiol ester dehydrase-isomerase"/>
    <property type="match status" value="1"/>
</dbReference>
<comment type="similarity">
    <text evidence="1">Belongs to the 4-hydroxybenzoyl-CoA thioesterase family.</text>
</comment>
<protein>
    <submittedName>
        <fullName evidence="3">Acyl-CoA thioesterase</fullName>
    </submittedName>
</protein>
<dbReference type="AlphaFoldDB" id="A0A4S8NIJ8"/>
<evidence type="ECO:0000313" key="3">
    <source>
        <dbReference type="EMBL" id="THV14784.1"/>
    </source>
</evidence>
<sequence>MTSTATPADADVASVAITTHYYQFDQQGVVFNMWYLSFLEDARNAWFAHTGYPLTQLLADGFDIQVVHVDLGWRAAVRYGDEVRVEVRTERVGTTSLTLRFDVVARGEVCATGTSTYVIVDSSVGGRATPVPAAMRAALTAAPGRDGDV</sequence>
<dbReference type="OrthoDB" id="9799036at2"/>
<gene>
    <name evidence="3" type="ORF">E9934_09060</name>
</gene>
<keyword evidence="2" id="KW-0378">Hydrolase</keyword>
<reference evidence="3 4" key="1">
    <citation type="journal article" date="2009" name="Int. J. Syst. Evol. Microbiol.">
        <title>Nocardioides caeni sp. nov., isolated from wastewater.</title>
        <authorList>
            <person name="Yoon J.H."/>
            <person name="Kang S.J."/>
            <person name="Park S."/>
            <person name="Kim W."/>
            <person name="Oh T.K."/>
        </authorList>
    </citation>
    <scope>NUCLEOTIDE SEQUENCE [LARGE SCALE GENOMIC DNA]</scope>
    <source>
        <strain evidence="3 4">DSM 23134</strain>
    </source>
</reference>
<dbReference type="RefSeq" id="WP_136562546.1">
    <property type="nucleotide sequence ID" value="NZ_BAABLS010000008.1"/>
</dbReference>
<keyword evidence="4" id="KW-1185">Reference proteome</keyword>
<proteinExistence type="inferred from homology"/>
<evidence type="ECO:0000313" key="4">
    <source>
        <dbReference type="Proteomes" id="UP000307087"/>
    </source>
</evidence>
<dbReference type="GO" id="GO:0047617">
    <property type="term" value="F:fatty acyl-CoA hydrolase activity"/>
    <property type="evidence" value="ECO:0007669"/>
    <property type="project" value="TreeGrafter"/>
</dbReference>
<evidence type="ECO:0000256" key="2">
    <source>
        <dbReference type="ARBA" id="ARBA00022801"/>
    </source>
</evidence>
<dbReference type="Proteomes" id="UP000307087">
    <property type="component" value="Unassembled WGS sequence"/>
</dbReference>
<dbReference type="Pfam" id="PF13279">
    <property type="entry name" value="4HBT_2"/>
    <property type="match status" value="1"/>
</dbReference>
<dbReference type="Gene3D" id="3.10.129.10">
    <property type="entry name" value="Hotdog Thioesterase"/>
    <property type="match status" value="1"/>
</dbReference>
<organism evidence="3 4">
    <name type="scientific">Nocardioides caeni</name>
    <dbReference type="NCBI Taxonomy" id="574700"/>
    <lineage>
        <taxon>Bacteria</taxon>
        <taxon>Bacillati</taxon>
        <taxon>Actinomycetota</taxon>
        <taxon>Actinomycetes</taxon>
        <taxon>Propionibacteriales</taxon>
        <taxon>Nocardioidaceae</taxon>
        <taxon>Nocardioides</taxon>
    </lineage>
</organism>
<dbReference type="CDD" id="cd00586">
    <property type="entry name" value="4HBT"/>
    <property type="match status" value="1"/>
</dbReference>
<comment type="caution">
    <text evidence="3">The sequence shown here is derived from an EMBL/GenBank/DDBJ whole genome shotgun (WGS) entry which is preliminary data.</text>
</comment>
<evidence type="ECO:0000256" key="1">
    <source>
        <dbReference type="ARBA" id="ARBA00005953"/>
    </source>
</evidence>
<dbReference type="EMBL" id="STGW01000004">
    <property type="protein sequence ID" value="THV14784.1"/>
    <property type="molecule type" value="Genomic_DNA"/>
</dbReference>